<dbReference type="HOGENOM" id="CLU_2896640_0_0_0"/>
<proteinExistence type="predicted"/>
<sequence length="62" mass="7218">MYKVYVKAGDTFAPDAEHQSYREALEACAMPHGMTRYLVENENRIEVKNQNGETHYLILIEE</sequence>
<dbReference type="Proteomes" id="UP000010467">
    <property type="component" value="Chromosome"/>
</dbReference>
<protein>
    <submittedName>
        <fullName evidence="1">Uncharacterized protein</fullName>
    </submittedName>
</protein>
<evidence type="ECO:0000313" key="1">
    <source>
        <dbReference type="EMBL" id="AFZ68440.1"/>
    </source>
</evidence>
<organism evidence="1 2">
    <name type="scientific">Deinococcus peraridilitoris (strain DSM 19664 / LMG 22246 / CIP 109416 / KR-200)</name>
    <dbReference type="NCBI Taxonomy" id="937777"/>
    <lineage>
        <taxon>Bacteria</taxon>
        <taxon>Thermotogati</taxon>
        <taxon>Deinococcota</taxon>
        <taxon>Deinococci</taxon>
        <taxon>Deinococcales</taxon>
        <taxon>Deinococcaceae</taxon>
        <taxon>Deinococcus</taxon>
    </lineage>
</organism>
<name>L0A5Z4_DEIPD</name>
<gene>
    <name evidence="1" type="ordered locus">Deipe_2989</name>
</gene>
<evidence type="ECO:0000313" key="2">
    <source>
        <dbReference type="Proteomes" id="UP000010467"/>
    </source>
</evidence>
<dbReference type="PATRIC" id="fig|937777.3.peg.3005"/>
<keyword evidence="2" id="KW-1185">Reference proteome</keyword>
<dbReference type="KEGG" id="dpd:Deipe_2989"/>
<dbReference type="AlphaFoldDB" id="L0A5Z4"/>
<dbReference type="RefSeq" id="WP_015236742.1">
    <property type="nucleotide sequence ID" value="NC_019793.1"/>
</dbReference>
<accession>L0A5Z4</accession>
<dbReference type="EMBL" id="CP003382">
    <property type="protein sequence ID" value="AFZ68440.1"/>
    <property type="molecule type" value="Genomic_DNA"/>
</dbReference>
<reference evidence="2" key="1">
    <citation type="submission" date="2012-03" db="EMBL/GenBank/DDBJ databases">
        <title>Complete sequence of chromosome of Deinococcus peraridilitoris DSM 19664.</title>
        <authorList>
            <person name="Lucas S."/>
            <person name="Copeland A."/>
            <person name="Lapidus A."/>
            <person name="Glavina del Rio T."/>
            <person name="Dalin E."/>
            <person name="Tice H."/>
            <person name="Bruce D."/>
            <person name="Goodwin L."/>
            <person name="Pitluck S."/>
            <person name="Peters L."/>
            <person name="Mikhailova N."/>
            <person name="Lu M."/>
            <person name="Kyrpides N."/>
            <person name="Mavromatis K."/>
            <person name="Ivanova N."/>
            <person name="Brettin T."/>
            <person name="Detter J.C."/>
            <person name="Han C."/>
            <person name="Larimer F."/>
            <person name="Land M."/>
            <person name="Hauser L."/>
            <person name="Markowitz V."/>
            <person name="Cheng J.-F."/>
            <person name="Hugenholtz P."/>
            <person name="Woyke T."/>
            <person name="Wu D."/>
            <person name="Pukall R."/>
            <person name="Steenblock K."/>
            <person name="Brambilla E."/>
            <person name="Klenk H.-P."/>
            <person name="Eisen J.A."/>
        </authorList>
    </citation>
    <scope>NUCLEOTIDE SEQUENCE [LARGE SCALE GENOMIC DNA]</scope>
    <source>
        <strain evidence="2">DSM 19664 / LMG 22246 / CIP 109416 / KR-200</strain>
    </source>
</reference>